<feature type="region of interest" description="Disordered" evidence="1">
    <location>
        <begin position="75"/>
        <end position="110"/>
    </location>
</feature>
<protein>
    <submittedName>
        <fullName evidence="2">Uncharacterized protein</fullName>
    </submittedName>
</protein>
<organism evidence="2 3">
    <name type="scientific">Kribbella alba</name>
    <dbReference type="NCBI Taxonomy" id="190197"/>
    <lineage>
        <taxon>Bacteria</taxon>
        <taxon>Bacillati</taxon>
        <taxon>Actinomycetota</taxon>
        <taxon>Actinomycetes</taxon>
        <taxon>Propionibacteriales</taxon>
        <taxon>Kribbellaceae</taxon>
        <taxon>Kribbella</taxon>
    </lineage>
</organism>
<name>A0ABP4QY59_9ACTN</name>
<evidence type="ECO:0000313" key="2">
    <source>
        <dbReference type="EMBL" id="GAA1626657.1"/>
    </source>
</evidence>
<gene>
    <name evidence="2" type="ORF">GCM10009744_13200</name>
</gene>
<sequence>MFGSPVDDALGEDWTDAWQGLQLGHRGRVEVYLGCAGRSAWADGRRTGWNTAGDADQDLFAIGYLAGEVQVGQVDTGESSAGQGKHVGDAGSGFGTDQPGTADFSGYVDDDDLRRWGGCRYAGRRRLSDG</sequence>
<accession>A0ABP4QY59</accession>
<dbReference type="EMBL" id="BAAANE010000003">
    <property type="protein sequence ID" value="GAA1626657.1"/>
    <property type="molecule type" value="Genomic_DNA"/>
</dbReference>
<comment type="caution">
    <text evidence="2">The sequence shown here is derived from an EMBL/GenBank/DDBJ whole genome shotgun (WGS) entry which is preliminary data.</text>
</comment>
<reference evidence="3" key="1">
    <citation type="journal article" date="2019" name="Int. J. Syst. Evol. Microbiol.">
        <title>The Global Catalogue of Microorganisms (GCM) 10K type strain sequencing project: providing services to taxonomists for standard genome sequencing and annotation.</title>
        <authorList>
            <consortium name="The Broad Institute Genomics Platform"/>
            <consortium name="The Broad Institute Genome Sequencing Center for Infectious Disease"/>
            <person name="Wu L."/>
            <person name="Ma J."/>
        </authorList>
    </citation>
    <scope>NUCLEOTIDE SEQUENCE [LARGE SCALE GENOMIC DNA]</scope>
    <source>
        <strain evidence="3">JCM 14306</strain>
    </source>
</reference>
<proteinExistence type="predicted"/>
<evidence type="ECO:0000256" key="1">
    <source>
        <dbReference type="SAM" id="MobiDB-lite"/>
    </source>
</evidence>
<keyword evidence="3" id="KW-1185">Reference proteome</keyword>
<evidence type="ECO:0000313" key="3">
    <source>
        <dbReference type="Proteomes" id="UP001501319"/>
    </source>
</evidence>
<dbReference type="Proteomes" id="UP001501319">
    <property type="component" value="Unassembled WGS sequence"/>
</dbReference>